<evidence type="ECO:0000256" key="1">
    <source>
        <dbReference type="SAM" id="MobiDB-lite"/>
    </source>
</evidence>
<gene>
    <name evidence="2" type="ORF">A0J61_06455</name>
</gene>
<dbReference type="OrthoDB" id="2281878at2759"/>
<dbReference type="Proteomes" id="UP000093000">
    <property type="component" value="Unassembled WGS sequence"/>
</dbReference>
<feature type="region of interest" description="Disordered" evidence="1">
    <location>
        <begin position="1"/>
        <end position="26"/>
    </location>
</feature>
<feature type="compositionally biased region" description="Basic residues" evidence="1">
    <location>
        <begin position="1"/>
        <end position="10"/>
    </location>
</feature>
<dbReference type="InParanoid" id="A0A1C7N995"/>
<accession>A0A1C7N995</accession>
<proteinExistence type="predicted"/>
<evidence type="ECO:0000313" key="2">
    <source>
        <dbReference type="EMBL" id="OBZ85498.1"/>
    </source>
</evidence>
<dbReference type="EMBL" id="LUGH01000390">
    <property type="protein sequence ID" value="OBZ85498.1"/>
    <property type="molecule type" value="Genomic_DNA"/>
</dbReference>
<feature type="region of interest" description="Disordered" evidence="1">
    <location>
        <begin position="206"/>
        <end position="264"/>
    </location>
</feature>
<feature type="compositionally biased region" description="Pro residues" evidence="1">
    <location>
        <begin position="220"/>
        <end position="232"/>
    </location>
</feature>
<protein>
    <submittedName>
        <fullName evidence="2">Uncharacterized protein</fullName>
    </submittedName>
</protein>
<reference evidence="2 3" key="1">
    <citation type="submission" date="2016-03" db="EMBL/GenBank/DDBJ databases">
        <title>Choanephora cucurbitarum.</title>
        <authorList>
            <person name="Min B."/>
            <person name="Park H."/>
            <person name="Park J.-H."/>
            <person name="Shin H.-D."/>
            <person name="Choi I.-G."/>
        </authorList>
    </citation>
    <scope>NUCLEOTIDE SEQUENCE [LARGE SCALE GENOMIC DNA]</scope>
    <source>
        <strain evidence="2 3">KUS-F28377</strain>
    </source>
</reference>
<evidence type="ECO:0000313" key="3">
    <source>
        <dbReference type="Proteomes" id="UP000093000"/>
    </source>
</evidence>
<dbReference type="AlphaFoldDB" id="A0A1C7N995"/>
<sequence length="264" mass="30547">MVRKKSRGRPTKKETEQFTPSPLDSEDLLRHVKPKRTIKDNHILHDEHDQHVFIKLLEAINMRATHITQIHPTFPSMDLSALYCTGIIIQEYVRYLSTDLLQQHQALENRPVLTTHFSQAEREAQSIQGILQTHKPSSRLQSHEMRPNLEKEAGALERKRRAYASHQMDVMTCKTGYEDLLEDPEWKGVLRKKRDPEADAKAAALRRAHQTKKVEIQPAPYLPPKQNIPPPISQDMFDAVSDRKRRHPSSDCASKKKRFKSNGF</sequence>
<feature type="compositionally biased region" description="Basic residues" evidence="1">
    <location>
        <begin position="255"/>
        <end position="264"/>
    </location>
</feature>
<organism evidence="2 3">
    <name type="scientific">Choanephora cucurbitarum</name>
    <dbReference type="NCBI Taxonomy" id="101091"/>
    <lineage>
        <taxon>Eukaryota</taxon>
        <taxon>Fungi</taxon>
        <taxon>Fungi incertae sedis</taxon>
        <taxon>Mucoromycota</taxon>
        <taxon>Mucoromycotina</taxon>
        <taxon>Mucoromycetes</taxon>
        <taxon>Mucorales</taxon>
        <taxon>Mucorineae</taxon>
        <taxon>Choanephoraceae</taxon>
        <taxon>Choanephoroideae</taxon>
        <taxon>Choanephora</taxon>
    </lineage>
</organism>
<name>A0A1C7N995_9FUNG</name>
<comment type="caution">
    <text evidence="2">The sequence shown here is derived from an EMBL/GenBank/DDBJ whole genome shotgun (WGS) entry which is preliminary data.</text>
</comment>
<keyword evidence="3" id="KW-1185">Reference proteome</keyword>